<organism evidence="1">
    <name type="scientific">marine metagenome</name>
    <dbReference type="NCBI Taxonomy" id="408172"/>
    <lineage>
        <taxon>unclassified sequences</taxon>
        <taxon>metagenomes</taxon>
        <taxon>ecological metagenomes</taxon>
    </lineage>
</organism>
<evidence type="ECO:0000313" key="1">
    <source>
        <dbReference type="EMBL" id="SVB57433.1"/>
    </source>
</evidence>
<proteinExistence type="predicted"/>
<accession>A0A382F5F5</accession>
<name>A0A382F5F5_9ZZZZ</name>
<protein>
    <recommendedName>
        <fullName evidence="2">Glycosyl hydrolase family 32 N-terminal domain-containing protein</fullName>
    </recommendedName>
</protein>
<dbReference type="AlphaFoldDB" id="A0A382F5F5"/>
<evidence type="ECO:0008006" key="2">
    <source>
        <dbReference type="Google" id="ProtNLM"/>
    </source>
</evidence>
<dbReference type="Gene3D" id="2.115.10.20">
    <property type="entry name" value="Glycosyl hydrolase domain, family 43"/>
    <property type="match status" value="2"/>
</dbReference>
<reference evidence="1" key="1">
    <citation type="submission" date="2018-05" db="EMBL/GenBank/DDBJ databases">
        <authorList>
            <person name="Lanie J.A."/>
            <person name="Ng W.-L."/>
            <person name="Kazmierczak K.M."/>
            <person name="Andrzejewski T.M."/>
            <person name="Davidsen T.M."/>
            <person name="Wayne K.J."/>
            <person name="Tettelin H."/>
            <person name="Glass J.I."/>
            <person name="Rusch D."/>
            <person name="Podicherti R."/>
            <person name="Tsui H.-C.T."/>
            <person name="Winkler M.E."/>
        </authorList>
    </citation>
    <scope>NUCLEOTIDE SEQUENCE</scope>
</reference>
<sequence>MIAVLLTGSWAFAADEVKVGLRKQLLVDDWMVAEKHGLVRELGTVTKQNAGKPIFEGYFYGTVLHDEGKFKMWHRGNPYGYAESLDGIHFNKISLLKGLDPSHHNTASFYIDPNETDPAHRYKVCYAYLRPHAAALGYSADGIHWKAYNGGKPVTHRAADTYNQIVWDTEAKVYRMFTRTDFPRPANGLEVRGTRDMVNPDIKANPRNWRTVREWKFGKGAENEIYRRQIYALTDWIHESVHFALMSVYENIPKPGAPYDRRPNHHKRHEDDIVNFYIGTTRGNTMWDLTWVYASEPLIPRGPDGSFDKDMIFPASQIVTHSDRHWIYYNGFRERHGIADRGPHSIGLATLKLDRFISLSTKGTQFGSILTKPFQLAGSRLQVNANGEHIQVEVLDENAKKIPGHTAQSGKIDALRWEPEWANGRDLAALKGKLVRLRFQLRNAKLFAFQFINPGPR</sequence>
<gene>
    <name evidence="1" type="ORF">METZ01_LOCUS210287</name>
</gene>
<dbReference type="InterPro" id="IPR023296">
    <property type="entry name" value="Glyco_hydro_beta-prop_sf"/>
</dbReference>
<dbReference type="EMBL" id="UINC01047766">
    <property type="protein sequence ID" value="SVB57433.1"/>
    <property type="molecule type" value="Genomic_DNA"/>
</dbReference>